<dbReference type="Pfam" id="PF04450">
    <property type="entry name" value="BSP"/>
    <property type="match status" value="1"/>
</dbReference>
<dbReference type="PANTHER" id="PTHR33321:SF3">
    <property type="entry name" value="OS05G0582000 PROTEIN"/>
    <property type="match status" value="1"/>
</dbReference>
<accession>A0ABM1FCW9</accession>
<reference evidence="2" key="1">
    <citation type="journal article" date="2014" name="Nat. Genet.">
        <title>The genome of the stress-tolerant wild tomato species Solanum pennellii.</title>
        <authorList>
            <person name="Bolger A."/>
            <person name="Scossa F."/>
            <person name="Bolger M.E."/>
            <person name="Lanz C."/>
            <person name="Maumus F."/>
            <person name="Tohge T."/>
            <person name="Quesneville H."/>
            <person name="Alseekh S."/>
            <person name="Sorensen I."/>
            <person name="Lichtenstein G."/>
            <person name="Fich E.A."/>
            <person name="Conte M."/>
            <person name="Keller H."/>
            <person name="Schneeberger K."/>
            <person name="Schwacke R."/>
            <person name="Ofner I."/>
            <person name="Vrebalov J."/>
            <person name="Xu Y."/>
            <person name="Osorio S."/>
            <person name="Aflitos S.A."/>
            <person name="Schijlen E."/>
            <person name="Jimenez-Gomez J.M."/>
            <person name="Ryngajllo M."/>
            <person name="Kimura S."/>
            <person name="Kumar R."/>
            <person name="Koenig D."/>
            <person name="Headland L.R."/>
            <person name="Maloof J.N."/>
            <person name="Sinha N."/>
            <person name="van Ham R.C."/>
            <person name="Lankhorst R.K."/>
            <person name="Mao L."/>
            <person name="Vogel A."/>
            <person name="Arsova B."/>
            <person name="Panstruga R."/>
            <person name="Fei Z."/>
            <person name="Rose J.K."/>
            <person name="Zamir D."/>
            <person name="Carrari F."/>
            <person name="Giovannoni J.J."/>
            <person name="Weigel D."/>
            <person name="Usadel B."/>
            <person name="Fernie A.R."/>
        </authorList>
    </citation>
    <scope>NUCLEOTIDE SEQUENCE [LARGE SCALE GENOMIC DNA]</scope>
    <source>
        <strain evidence="2">cv. LA0716</strain>
    </source>
</reference>
<dbReference type="PANTHER" id="PTHR33321">
    <property type="match status" value="1"/>
</dbReference>
<sequence>MEEIKNQNLLQPLIQKTNTNSYENDHKIISYSSNQSIILRLVMVIFIGIVSLWANYEVSKGFSITIINETIKGTIGNKRFDLFYMSNDEATRLVLRTSKFVENILYPINDQHEIKKQVKHVIIQLSSRNLTSPVIVNNDEFVIHISPSILEGPDYKRDMFLALQEGMARIWLWDGQGNAPSSLVNGMVEYITSLASLSEHVTSESESVKSVKLNRSCWKSKDKKTIVKLLNYCEGKKEGFVRKLNKEMKNVWHEKIIDDILGMPAWHLCETYNKFVIE</sequence>
<keyword evidence="1" id="KW-0812">Transmembrane</keyword>
<dbReference type="InterPro" id="IPR007541">
    <property type="entry name" value="Uncharacterised_BSP"/>
</dbReference>
<keyword evidence="2" id="KW-1185">Reference proteome</keyword>
<evidence type="ECO:0000313" key="3">
    <source>
        <dbReference type="RefSeq" id="XP_015055123.1"/>
    </source>
</evidence>
<name>A0ABM1FCW9_SOLPN</name>
<evidence type="ECO:0000256" key="1">
    <source>
        <dbReference type="SAM" id="Phobius"/>
    </source>
</evidence>
<keyword evidence="1" id="KW-1133">Transmembrane helix</keyword>
<gene>
    <name evidence="3" type="primary">LOC107001676</name>
</gene>
<dbReference type="Proteomes" id="UP000694930">
    <property type="component" value="Chromosome 10"/>
</dbReference>
<dbReference type="GeneID" id="107001676"/>
<protein>
    <submittedName>
        <fullName evidence="3">Uncharacterized protein LOC107001676</fullName>
    </submittedName>
</protein>
<dbReference type="RefSeq" id="XP_015055123.1">
    <property type="nucleotide sequence ID" value="XM_015199637.2"/>
</dbReference>
<proteinExistence type="predicted"/>
<organism evidence="2 3">
    <name type="scientific">Solanum pennellii</name>
    <name type="common">Tomato</name>
    <name type="synonym">Lycopersicon pennellii</name>
    <dbReference type="NCBI Taxonomy" id="28526"/>
    <lineage>
        <taxon>Eukaryota</taxon>
        <taxon>Viridiplantae</taxon>
        <taxon>Streptophyta</taxon>
        <taxon>Embryophyta</taxon>
        <taxon>Tracheophyta</taxon>
        <taxon>Spermatophyta</taxon>
        <taxon>Magnoliopsida</taxon>
        <taxon>eudicotyledons</taxon>
        <taxon>Gunneridae</taxon>
        <taxon>Pentapetalae</taxon>
        <taxon>asterids</taxon>
        <taxon>lamiids</taxon>
        <taxon>Solanales</taxon>
        <taxon>Solanaceae</taxon>
        <taxon>Solanoideae</taxon>
        <taxon>Solaneae</taxon>
        <taxon>Solanum</taxon>
        <taxon>Solanum subgen. Lycopersicon</taxon>
    </lineage>
</organism>
<keyword evidence="1" id="KW-0472">Membrane</keyword>
<reference evidence="3" key="2">
    <citation type="submission" date="2025-08" db="UniProtKB">
        <authorList>
            <consortium name="RefSeq"/>
        </authorList>
    </citation>
    <scope>IDENTIFICATION</scope>
</reference>
<evidence type="ECO:0000313" key="2">
    <source>
        <dbReference type="Proteomes" id="UP000694930"/>
    </source>
</evidence>
<feature type="transmembrane region" description="Helical" evidence="1">
    <location>
        <begin position="37"/>
        <end position="56"/>
    </location>
</feature>